<reference evidence="2" key="1">
    <citation type="journal article" date="2022" name="bioRxiv">
        <title>Sequencing and chromosome-scale assembly of the giantPleurodeles waltlgenome.</title>
        <authorList>
            <person name="Brown T."/>
            <person name="Elewa A."/>
            <person name="Iarovenko S."/>
            <person name="Subramanian E."/>
            <person name="Araus A.J."/>
            <person name="Petzold A."/>
            <person name="Susuki M."/>
            <person name="Suzuki K.-i.T."/>
            <person name="Hayashi T."/>
            <person name="Toyoda A."/>
            <person name="Oliveira C."/>
            <person name="Osipova E."/>
            <person name="Leigh N.D."/>
            <person name="Simon A."/>
            <person name="Yun M.H."/>
        </authorList>
    </citation>
    <scope>NUCLEOTIDE SEQUENCE</scope>
    <source>
        <strain evidence="2">20211129_DDA</strain>
        <tissue evidence="2">Liver</tissue>
    </source>
</reference>
<comment type="caution">
    <text evidence="2">The sequence shown here is derived from an EMBL/GenBank/DDBJ whole genome shotgun (WGS) entry which is preliminary data.</text>
</comment>
<organism evidence="2 3">
    <name type="scientific">Pleurodeles waltl</name>
    <name type="common">Iberian ribbed newt</name>
    <dbReference type="NCBI Taxonomy" id="8319"/>
    <lineage>
        <taxon>Eukaryota</taxon>
        <taxon>Metazoa</taxon>
        <taxon>Chordata</taxon>
        <taxon>Craniata</taxon>
        <taxon>Vertebrata</taxon>
        <taxon>Euteleostomi</taxon>
        <taxon>Amphibia</taxon>
        <taxon>Batrachia</taxon>
        <taxon>Caudata</taxon>
        <taxon>Salamandroidea</taxon>
        <taxon>Salamandridae</taxon>
        <taxon>Pleurodelinae</taxon>
        <taxon>Pleurodeles</taxon>
    </lineage>
</organism>
<keyword evidence="3" id="KW-1185">Reference proteome</keyword>
<dbReference type="Proteomes" id="UP001066276">
    <property type="component" value="Chromosome 3_1"/>
</dbReference>
<evidence type="ECO:0000313" key="3">
    <source>
        <dbReference type="Proteomes" id="UP001066276"/>
    </source>
</evidence>
<dbReference type="EMBL" id="JANPWB010000005">
    <property type="protein sequence ID" value="KAJ1186149.1"/>
    <property type="molecule type" value="Genomic_DNA"/>
</dbReference>
<evidence type="ECO:0000313" key="2">
    <source>
        <dbReference type="EMBL" id="KAJ1186149.1"/>
    </source>
</evidence>
<feature type="compositionally biased region" description="Basic and acidic residues" evidence="1">
    <location>
        <begin position="58"/>
        <end position="67"/>
    </location>
</feature>
<accession>A0AAV7UCM5</accession>
<name>A0AAV7UCM5_PLEWA</name>
<evidence type="ECO:0000256" key="1">
    <source>
        <dbReference type="SAM" id="MobiDB-lite"/>
    </source>
</evidence>
<proteinExistence type="predicted"/>
<sequence length="76" mass="8328">MGRPEHSERLDAPVQPWERSYFVHKAGLKSDPQLPSAGTEKACEAACAGESAKWQPHSCEDAERASEEEVGEPVVH</sequence>
<feature type="region of interest" description="Disordered" evidence="1">
    <location>
        <begin position="49"/>
        <end position="76"/>
    </location>
</feature>
<gene>
    <name evidence="2" type="ORF">NDU88_002932</name>
</gene>
<protein>
    <submittedName>
        <fullName evidence="2">Uncharacterized protein</fullName>
    </submittedName>
</protein>
<dbReference type="AlphaFoldDB" id="A0AAV7UCM5"/>